<feature type="compositionally biased region" description="Basic and acidic residues" evidence="1">
    <location>
        <begin position="104"/>
        <end position="118"/>
    </location>
</feature>
<proteinExistence type="predicted"/>
<evidence type="ECO:0000313" key="3">
    <source>
        <dbReference type="Proteomes" id="UP000193067"/>
    </source>
</evidence>
<sequence>MPIDEAISDSTKRDFRESSPLSDVPSSGVEESEDNAPPSKKPRTDNTSPSGKRKAPRKAVDQAGTLGIRTAGRHAGLSSLPPGGGSSKGSKKPRSSAASASGVDSDKFTKSKKAETRPRSRRDK</sequence>
<dbReference type="EMBL" id="KZ084275">
    <property type="protein sequence ID" value="OSC96143.1"/>
    <property type="molecule type" value="Genomic_DNA"/>
</dbReference>
<dbReference type="AlphaFoldDB" id="A0A1Y2I669"/>
<name>A0A1Y2I669_TRAC3</name>
<keyword evidence="3" id="KW-1185">Reference proteome</keyword>
<reference evidence="2 3" key="1">
    <citation type="journal article" date="2015" name="Biotechnol. Biofuels">
        <title>Enhanced degradation of softwood versus hardwood by the white-rot fungus Pycnoporus coccineus.</title>
        <authorList>
            <person name="Couturier M."/>
            <person name="Navarro D."/>
            <person name="Chevret D."/>
            <person name="Henrissat B."/>
            <person name="Piumi F."/>
            <person name="Ruiz-Duenas F.J."/>
            <person name="Martinez A.T."/>
            <person name="Grigoriev I.V."/>
            <person name="Riley R."/>
            <person name="Lipzen A."/>
            <person name="Berrin J.G."/>
            <person name="Master E.R."/>
            <person name="Rosso M.N."/>
        </authorList>
    </citation>
    <scope>NUCLEOTIDE SEQUENCE [LARGE SCALE GENOMIC DNA]</scope>
    <source>
        <strain evidence="2 3">BRFM310</strain>
    </source>
</reference>
<gene>
    <name evidence="2" type="ORF">PYCCODRAFT_1472863</name>
</gene>
<feature type="region of interest" description="Disordered" evidence="1">
    <location>
        <begin position="1"/>
        <end position="124"/>
    </location>
</feature>
<dbReference type="Proteomes" id="UP000193067">
    <property type="component" value="Unassembled WGS sequence"/>
</dbReference>
<accession>A0A1Y2I669</accession>
<protein>
    <submittedName>
        <fullName evidence="2">Uncharacterized protein</fullName>
    </submittedName>
</protein>
<organism evidence="2 3">
    <name type="scientific">Trametes coccinea (strain BRFM310)</name>
    <name type="common">Pycnoporus coccineus</name>
    <dbReference type="NCBI Taxonomy" id="1353009"/>
    <lineage>
        <taxon>Eukaryota</taxon>
        <taxon>Fungi</taxon>
        <taxon>Dikarya</taxon>
        <taxon>Basidiomycota</taxon>
        <taxon>Agaricomycotina</taxon>
        <taxon>Agaricomycetes</taxon>
        <taxon>Polyporales</taxon>
        <taxon>Polyporaceae</taxon>
        <taxon>Trametes</taxon>
    </lineage>
</organism>
<evidence type="ECO:0000313" key="2">
    <source>
        <dbReference type="EMBL" id="OSC96143.1"/>
    </source>
</evidence>
<evidence type="ECO:0000256" key="1">
    <source>
        <dbReference type="SAM" id="MobiDB-lite"/>
    </source>
</evidence>